<protein>
    <submittedName>
        <fullName evidence="5">Amino acid permease</fullName>
    </submittedName>
</protein>
<dbReference type="InterPro" id="IPR004841">
    <property type="entry name" value="AA-permease/SLC12A_dom"/>
</dbReference>
<name>A0A402CVI8_9BACT</name>
<dbReference type="RefSeq" id="WP_119321368.1">
    <property type="nucleotide sequence ID" value="NZ_AP025739.1"/>
</dbReference>
<dbReference type="PIRSF" id="PIRSF006060">
    <property type="entry name" value="AA_transporter"/>
    <property type="match status" value="1"/>
</dbReference>
<evidence type="ECO:0000313" key="6">
    <source>
        <dbReference type="Proteomes" id="UP000287394"/>
    </source>
</evidence>
<evidence type="ECO:0000256" key="4">
    <source>
        <dbReference type="ARBA" id="ARBA00023136"/>
    </source>
</evidence>
<evidence type="ECO:0000256" key="1">
    <source>
        <dbReference type="ARBA" id="ARBA00004141"/>
    </source>
</evidence>
<evidence type="ECO:0000313" key="5">
    <source>
        <dbReference type="EMBL" id="BDI30410.1"/>
    </source>
</evidence>
<dbReference type="FunCoup" id="A0A402CVI8">
    <property type="interactions" value="119"/>
</dbReference>
<dbReference type="Gene3D" id="1.20.1740.10">
    <property type="entry name" value="Amino acid/polyamine transporter I"/>
    <property type="match status" value="1"/>
</dbReference>
<sequence>MATNVMPAQDGPRLRANCLNFWEVWAQAIALISPTMTAALIVPVMFGSAGEESWLAYLFGTVMLLFVAFNLNHFARRSTSAGSMYAYTSRGLGPTAGGIAGWCLIWAYLFIGIAGLTGFTNFASILLGLMHVHVPLTLLFAACALAAWYISIKDIQVSTILMLVLEGVSVALILALTFIVLFKHGAPVDHAQLTLSGTKPFSLGLGVVIAIFSLVGFECATAFGEETKNPLKTIPRAVIWSLLATGIFFILVSYMEVYGVRGYKMTLDQLTAPLNTLADLNGVGWLKAPISLGAMASFFSLALSCMNAGARILYPMGRHGVFHASVGRSHDKYQTPHVAVTVMAVLMFAIVATIYGFHGSVLDVFSWAGTFGAFGFLFSYFFITVAAPFYLKKEGTLTAGNIALSVVTLILLLVPAVGSVYPVPPAPINYFPYIFLAYFLTGAAWFLTLRMRSPQTVIEIERDIEETHARFTAPSEEAMAVS</sequence>
<keyword evidence="6" id="KW-1185">Reference proteome</keyword>
<dbReference type="InterPro" id="IPR050367">
    <property type="entry name" value="APC_superfamily"/>
</dbReference>
<dbReference type="GO" id="GO:0016020">
    <property type="term" value="C:membrane"/>
    <property type="evidence" value="ECO:0007669"/>
    <property type="project" value="UniProtKB-SubCell"/>
</dbReference>
<dbReference type="AlphaFoldDB" id="A0A402CVI8"/>
<organism evidence="5 6">
    <name type="scientific">Capsulimonas corticalis</name>
    <dbReference type="NCBI Taxonomy" id="2219043"/>
    <lineage>
        <taxon>Bacteria</taxon>
        <taxon>Bacillati</taxon>
        <taxon>Armatimonadota</taxon>
        <taxon>Armatimonadia</taxon>
        <taxon>Capsulimonadales</taxon>
        <taxon>Capsulimonadaceae</taxon>
        <taxon>Capsulimonas</taxon>
    </lineage>
</organism>
<evidence type="ECO:0000256" key="2">
    <source>
        <dbReference type="ARBA" id="ARBA00022692"/>
    </source>
</evidence>
<dbReference type="Proteomes" id="UP000287394">
    <property type="component" value="Chromosome"/>
</dbReference>
<reference evidence="5 6" key="1">
    <citation type="journal article" date="2019" name="Int. J. Syst. Evol. Microbiol.">
        <title>Capsulimonas corticalis gen. nov., sp. nov., an aerobic capsulated bacterium, of a novel bacterial order, Capsulimonadales ord. nov., of the class Armatimonadia of the phylum Armatimonadetes.</title>
        <authorList>
            <person name="Li J."/>
            <person name="Kudo C."/>
            <person name="Tonouchi A."/>
        </authorList>
    </citation>
    <scope>NUCLEOTIDE SEQUENCE [LARGE SCALE GENOMIC DNA]</scope>
    <source>
        <strain evidence="5 6">AX-7</strain>
    </source>
</reference>
<accession>A0A402CVI8</accession>
<keyword evidence="2" id="KW-0812">Transmembrane</keyword>
<dbReference type="GO" id="GO:0055085">
    <property type="term" value="P:transmembrane transport"/>
    <property type="evidence" value="ECO:0007669"/>
    <property type="project" value="InterPro"/>
</dbReference>
<evidence type="ECO:0000256" key="3">
    <source>
        <dbReference type="ARBA" id="ARBA00022989"/>
    </source>
</evidence>
<dbReference type="Pfam" id="PF00324">
    <property type="entry name" value="AA_permease"/>
    <property type="match status" value="1"/>
</dbReference>
<keyword evidence="3" id="KW-1133">Transmembrane helix</keyword>
<dbReference type="OrthoDB" id="9804700at2"/>
<dbReference type="EMBL" id="AP025739">
    <property type="protein sequence ID" value="BDI30410.1"/>
    <property type="molecule type" value="Genomic_DNA"/>
</dbReference>
<keyword evidence="4" id="KW-0472">Membrane</keyword>
<comment type="subcellular location">
    <subcellularLocation>
        <location evidence="1">Membrane</location>
        <topology evidence="1">Multi-pass membrane protein</topology>
    </subcellularLocation>
</comment>
<dbReference type="KEGG" id="ccot:CCAX7_24610"/>
<dbReference type="PANTHER" id="PTHR42770">
    <property type="entry name" value="AMINO ACID TRANSPORTER-RELATED"/>
    <property type="match status" value="1"/>
</dbReference>
<gene>
    <name evidence="5" type="ORF">CCAX7_24610</name>
</gene>
<proteinExistence type="predicted"/>
<dbReference type="PANTHER" id="PTHR42770:SF16">
    <property type="entry name" value="AMINO ACID PERMEASE"/>
    <property type="match status" value="1"/>
</dbReference>